<dbReference type="PANTHER" id="PTHR33712">
    <property type="entry name" value="LIGHT-INDEPENDENT PROTOCHLOROPHYLLIDE REDUCTASE SUBUNIT B"/>
    <property type="match status" value="1"/>
</dbReference>
<dbReference type="EMBL" id="CP077683">
    <property type="protein sequence ID" value="QXE91393.1"/>
    <property type="molecule type" value="Genomic_DNA"/>
</dbReference>
<dbReference type="PANTHER" id="PTHR33712:SF7">
    <property type="entry name" value="LIGHT-INDEPENDENT PROTOCHLOROPHYLLIDE REDUCTASE SUBUNIT B"/>
    <property type="match status" value="1"/>
</dbReference>
<accession>A0ABX8LI26</accession>
<feature type="domain" description="Nitrogenase/oxidoreductase component 1" evidence="1">
    <location>
        <begin position="13"/>
        <end position="433"/>
    </location>
</feature>
<evidence type="ECO:0000313" key="3">
    <source>
        <dbReference type="Proteomes" id="UP000683559"/>
    </source>
</evidence>
<gene>
    <name evidence="2" type="ORF">KP001_02275</name>
</gene>
<evidence type="ECO:0000313" key="2">
    <source>
        <dbReference type="EMBL" id="QXE91393.1"/>
    </source>
</evidence>
<dbReference type="Proteomes" id="UP000683559">
    <property type="component" value="Chromosome"/>
</dbReference>
<proteinExistence type="predicted"/>
<keyword evidence="3" id="KW-1185">Reference proteome</keyword>
<organism evidence="2 3">
    <name type="scientific">Geomonas subterranea</name>
    <dbReference type="NCBI Taxonomy" id="2847989"/>
    <lineage>
        <taxon>Bacteria</taxon>
        <taxon>Pseudomonadati</taxon>
        <taxon>Thermodesulfobacteriota</taxon>
        <taxon>Desulfuromonadia</taxon>
        <taxon>Geobacterales</taxon>
        <taxon>Geobacteraceae</taxon>
        <taxon>Geomonas</taxon>
    </lineage>
</organism>
<dbReference type="Pfam" id="PF00148">
    <property type="entry name" value="Oxidored_nitro"/>
    <property type="match status" value="1"/>
</dbReference>
<reference evidence="2 3" key="1">
    <citation type="submission" date="2021-06" db="EMBL/GenBank/DDBJ databases">
        <title>Gemonas diversity in paddy soil.</title>
        <authorList>
            <person name="Liu G."/>
        </authorList>
    </citation>
    <scope>NUCLEOTIDE SEQUENCE [LARGE SCALE GENOMIC DNA]</scope>
    <source>
        <strain evidence="2 3">RG2</strain>
    </source>
</reference>
<protein>
    <submittedName>
        <fullName evidence="2">Hydrogenase</fullName>
    </submittedName>
</protein>
<name>A0ABX8LI26_9BACT</name>
<evidence type="ECO:0000259" key="1">
    <source>
        <dbReference type="Pfam" id="PF00148"/>
    </source>
</evidence>
<dbReference type="InterPro" id="IPR000510">
    <property type="entry name" value="Nase/OxRdtase_comp1"/>
</dbReference>
<dbReference type="RefSeq" id="WP_217287978.1">
    <property type="nucleotide sequence ID" value="NZ_CP077683.1"/>
</dbReference>
<dbReference type="InterPro" id="IPR050152">
    <property type="entry name" value="ChlB/BchB/BchZ"/>
</dbReference>
<sequence length="438" mass="47974">MPDVVEQIRNVCALGALQSVAAIERAIPIIHAGPGCGQKLWSALSSGNGFQGSGYAGGHSVPCSNSTENEIVFGGEERLRETIENSLKVMDGDLFVVLTGCTADIVGDDTGDVVRGFREQGAPIVHVETGGFKGNNYFGQELLWESIIDQFLEPADAVEPGLVNVWSVLPYQDPFWAATLETIGNLLKLIGLKPNLIYGHGQGIKSVRSIPSAQFNLLLNPWLGLKTVQHLERRFGIPFYQYPALPVGATETGRFLRGVAAYAGIDEALVEAAIAREESRYYYYMERAADLFFETRFKPGHFITIADSGFALGLSRFLVNDLGLIPEAQFVTDKVPDQHRERIEAEFQDEVAGIPSPVIFTSDGGAIREVIQGLKFRERPLILGSTWDKVITRELQGYPLSVSLPVSDRLVLNRSYAGYDGGLTLAEDIYTVILNSFQ</sequence>